<reference evidence="1" key="1">
    <citation type="journal article" date="2020" name="mSystems">
        <title>Genome- and Community-Level Interaction Insights into Carbon Utilization and Element Cycling Functions of Hydrothermarchaeota in Hydrothermal Sediment.</title>
        <authorList>
            <person name="Zhou Z."/>
            <person name="Liu Y."/>
            <person name="Xu W."/>
            <person name="Pan J."/>
            <person name="Luo Z.H."/>
            <person name="Li M."/>
        </authorList>
    </citation>
    <scope>NUCLEOTIDE SEQUENCE [LARGE SCALE GENOMIC DNA]</scope>
    <source>
        <strain evidence="1">SpSt-735</strain>
    </source>
</reference>
<evidence type="ECO:0000313" key="1">
    <source>
        <dbReference type="EMBL" id="HGI42857.1"/>
    </source>
</evidence>
<dbReference type="PANTHER" id="PTHR12994">
    <property type="entry name" value="SECERNIN"/>
    <property type="match status" value="1"/>
</dbReference>
<comment type="caution">
    <text evidence="1">The sequence shown here is derived from an EMBL/GenBank/DDBJ whole genome shotgun (WGS) entry which is preliminary data.</text>
</comment>
<dbReference type="GO" id="GO:0016805">
    <property type="term" value="F:dipeptidase activity"/>
    <property type="evidence" value="ECO:0007669"/>
    <property type="project" value="InterPro"/>
</dbReference>
<dbReference type="GO" id="GO:0006508">
    <property type="term" value="P:proteolysis"/>
    <property type="evidence" value="ECO:0007669"/>
    <property type="project" value="InterPro"/>
</dbReference>
<dbReference type="PANTHER" id="PTHR12994:SF17">
    <property type="entry name" value="LD30995P"/>
    <property type="match status" value="1"/>
</dbReference>
<name>A0A7C4B8Y7_THEPE</name>
<protein>
    <submittedName>
        <fullName evidence="1">Peptidase U34</fullName>
    </submittedName>
</protein>
<accession>A0A7C4B8Y7</accession>
<dbReference type="EMBL" id="DTFI01000013">
    <property type="protein sequence ID" value="HGI42857.1"/>
    <property type="molecule type" value="Genomic_DNA"/>
</dbReference>
<dbReference type="InterPro" id="IPR005322">
    <property type="entry name" value="Peptidase_C69"/>
</dbReference>
<organism evidence="1">
    <name type="scientific">Thermofilum pendens</name>
    <dbReference type="NCBI Taxonomy" id="2269"/>
    <lineage>
        <taxon>Archaea</taxon>
        <taxon>Thermoproteota</taxon>
        <taxon>Thermoprotei</taxon>
        <taxon>Thermofilales</taxon>
        <taxon>Thermofilaceae</taxon>
        <taxon>Thermofilum</taxon>
    </lineage>
</organism>
<gene>
    <name evidence="1" type="ORF">ENV17_00505</name>
</gene>
<dbReference type="AlphaFoldDB" id="A0A7C4B8Y7"/>
<sequence length="439" mass="49797">MCDTLVALPNSTREGVTIFAKNSDREPNEAQVVEFIPRMRHDEDYVQCTYIKVPQVKETYAVIISRPYWMWGAEMGVNEHGVAIGNEAVFTKLPYAKTGLTGMDMLRLALERSRMAKEALDLIIGFLEEYGQGGNCSATGKLYYHNSFIIADPKEAWVLETAGKFWVAERVKDVRSISNALSIESGWDMASKGVVEYAVERGWCKGEEDFSFARCYSDRLYTSIAKGRERQKFTQSLLRVNIGRIDFELVSRVLRAHSFEEGYAPSRGSMRDICMHAGGLTRPSQTAGSMIALLYEKCPVVWVTATSSPCISLYKPVFFESGVPDLGPVPRGVYDPETYWWRHEKLHRLLLYSYPRYAGGIRSDVVEAERKLVEEAARLRELFLEGKAGVEELRELSSSAFRLGAAIDEKWLRVVKPGRGLNPLFAAYWYRVNKQARLR</sequence>
<dbReference type="Gene3D" id="3.60.60.10">
    <property type="entry name" value="Penicillin V Acylase, Chain A"/>
    <property type="match status" value="1"/>
</dbReference>
<proteinExistence type="predicted"/>
<dbReference type="GO" id="GO:0070004">
    <property type="term" value="F:cysteine-type exopeptidase activity"/>
    <property type="evidence" value="ECO:0007669"/>
    <property type="project" value="InterPro"/>
</dbReference>
<dbReference type="Pfam" id="PF03577">
    <property type="entry name" value="Peptidase_C69"/>
    <property type="match status" value="1"/>
</dbReference>